<evidence type="ECO:0000256" key="1">
    <source>
        <dbReference type="SAM" id="MobiDB-lite"/>
    </source>
</evidence>
<dbReference type="AlphaFoldDB" id="A0A4Y2HD44"/>
<reference evidence="2 3" key="1">
    <citation type="journal article" date="2019" name="Sci. Rep.">
        <title>Orb-weaving spider Araneus ventricosus genome elucidates the spidroin gene catalogue.</title>
        <authorList>
            <person name="Kono N."/>
            <person name="Nakamura H."/>
            <person name="Ohtoshi R."/>
            <person name="Moran D.A.P."/>
            <person name="Shinohara A."/>
            <person name="Yoshida Y."/>
            <person name="Fujiwara M."/>
            <person name="Mori M."/>
            <person name="Tomita M."/>
            <person name="Arakawa K."/>
        </authorList>
    </citation>
    <scope>NUCLEOTIDE SEQUENCE [LARGE SCALE GENOMIC DNA]</scope>
</reference>
<name>A0A4Y2HD44_ARAVE</name>
<dbReference type="EMBL" id="BGPR01001856">
    <property type="protein sequence ID" value="GBM63220.1"/>
    <property type="molecule type" value="Genomic_DNA"/>
</dbReference>
<feature type="region of interest" description="Disordered" evidence="1">
    <location>
        <begin position="56"/>
        <end position="101"/>
    </location>
</feature>
<evidence type="ECO:0000313" key="2">
    <source>
        <dbReference type="EMBL" id="GBM63220.1"/>
    </source>
</evidence>
<feature type="compositionally biased region" description="Basic and acidic residues" evidence="1">
    <location>
        <begin position="86"/>
        <end position="101"/>
    </location>
</feature>
<proteinExistence type="predicted"/>
<keyword evidence="3" id="KW-1185">Reference proteome</keyword>
<accession>A0A4Y2HD44</accession>
<dbReference type="Proteomes" id="UP000499080">
    <property type="component" value="Unassembled WGS sequence"/>
</dbReference>
<comment type="caution">
    <text evidence="2">The sequence shown here is derived from an EMBL/GenBank/DDBJ whole genome shotgun (WGS) entry which is preliminary data.</text>
</comment>
<sequence>MAPFQFIAFSSLRVSYRCTQEENCFYRPPRVPSICHDAGHKRNKNQEKKTCWNASNGDFTSAVTKPTPPDTLAGSGDRATKSAAIKPEEKSQERVRASRTP</sequence>
<organism evidence="2 3">
    <name type="scientific">Araneus ventricosus</name>
    <name type="common">Orbweaver spider</name>
    <name type="synonym">Epeira ventricosa</name>
    <dbReference type="NCBI Taxonomy" id="182803"/>
    <lineage>
        <taxon>Eukaryota</taxon>
        <taxon>Metazoa</taxon>
        <taxon>Ecdysozoa</taxon>
        <taxon>Arthropoda</taxon>
        <taxon>Chelicerata</taxon>
        <taxon>Arachnida</taxon>
        <taxon>Araneae</taxon>
        <taxon>Araneomorphae</taxon>
        <taxon>Entelegynae</taxon>
        <taxon>Araneoidea</taxon>
        <taxon>Araneidae</taxon>
        <taxon>Araneus</taxon>
    </lineage>
</organism>
<protein>
    <submittedName>
        <fullName evidence="2">Uncharacterized protein</fullName>
    </submittedName>
</protein>
<gene>
    <name evidence="2" type="ORF">AVEN_188255_1</name>
</gene>
<evidence type="ECO:0000313" key="3">
    <source>
        <dbReference type="Proteomes" id="UP000499080"/>
    </source>
</evidence>